<evidence type="ECO:0000313" key="2">
    <source>
        <dbReference type="Proteomes" id="UP000034164"/>
    </source>
</evidence>
<reference evidence="2" key="1">
    <citation type="journal article" date="2015" name="PLoS Genet.">
        <title>The dynamic genome and transcriptome of the human fungal pathogen Blastomyces and close relative Emmonsia.</title>
        <authorList>
            <person name="Munoz J.F."/>
            <person name="Gauthier G.M."/>
            <person name="Desjardins C.A."/>
            <person name="Gallo J.E."/>
            <person name="Holder J."/>
            <person name="Sullivan T.D."/>
            <person name="Marty A.J."/>
            <person name="Carmen J.C."/>
            <person name="Chen Z."/>
            <person name="Ding L."/>
            <person name="Gujja S."/>
            <person name="Magrini V."/>
            <person name="Misas E."/>
            <person name="Mitreva M."/>
            <person name="Priest M."/>
            <person name="Saif S."/>
            <person name="Whiston E.A."/>
            <person name="Young S."/>
            <person name="Zeng Q."/>
            <person name="Goldman W.E."/>
            <person name="Mardis E.R."/>
            <person name="Taylor J.W."/>
            <person name="McEwen J.G."/>
            <person name="Clay O.K."/>
            <person name="Klein B.S."/>
            <person name="Cuomo C.A."/>
        </authorList>
    </citation>
    <scope>NUCLEOTIDE SEQUENCE [LARGE SCALE GENOMIC DNA]</scope>
    <source>
        <strain evidence="2">UAMH 3008</strain>
    </source>
</reference>
<accession>A0A0G2JAS1</accession>
<dbReference type="Proteomes" id="UP000034164">
    <property type="component" value="Unassembled WGS sequence"/>
</dbReference>
<gene>
    <name evidence="1" type="ORF">EMCG_08057</name>
</gene>
<organism evidence="1 2">
    <name type="scientific">[Emmonsia] crescens</name>
    <dbReference type="NCBI Taxonomy" id="73230"/>
    <lineage>
        <taxon>Eukaryota</taxon>
        <taxon>Fungi</taxon>
        <taxon>Dikarya</taxon>
        <taxon>Ascomycota</taxon>
        <taxon>Pezizomycotina</taxon>
        <taxon>Eurotiomycetes</taxon>
        <taxon>Eurotiomycetidae</taxon>
        <taxon>Onygenales</taxon>
        <taxon>Ajellomycetaceae</taxon>
        <taxon>Emergomyces</taxon>
    </lineage>
</organism>
<dbReference type="AlphaFoldDB" id="A0A0G2JAS1"/>
<sequence length="115" mass="13229">MATCVSAIRTMYKHWQTQHSWTPCPGRGRVCPQKRMQAQDEIHRSCQKVQYQQVFPSRKGSHYISIQPDKGAEDIPIPDQNTASQAIDKLEQFYQEQQQQATNVIQAGERDEANP</sequence>
<proteinExistence type="predicted"/>
<evidence type="ECO:0000313" key="1">
    <source>
        <dbReference type="EMBL" id="KKZ66221.1"/>
    </source>
</evidence>
<dbReference type="VEuPathDB" id="FungiDB:EMCG_08057"/>
<name>A0A0G2JAS1_9EURO</name>
<comment type="caution">
    <text evidence="1">The sequence shown here is derived from an EMBL/GenBank/DDBJ whole genome shotgun (WGS) entry which is preliminary data.</text>
</comment>
<dbReference type="EMBL" id="LCZI01000510">
    <property type="protein sequence ID" value="KKZ66221.1"/>
    <property type="molecule type" value="Genomic_DNA"/>
</dbReference>
<protein>
    <submittedName>
        <fullName evidence="1">Uncharacterized protein</fullName>
    </submittedName>
</protein>
<dbReference type="OrthoDB" id="4505768at2759"/>